<dbReference type="InterPro" id="IPR003594">
    <property type="entry name" value="HATPase_dom"/>
</dbReference>
<dbReference type="InterPro" id="IPR036097">
    <property type="entry name" value="HisK_dim/P_sf"/>
</dbReference>
<protein>
    <recommendedName>
        <fullName evidence="2">histidine kinase</fullName>
        <ecNumber evidence="2">2.7.13.3</ecNumber>
    </recommendedName>
</protein>
<keyword evidence="5" id="KW-0547">Nucleotide-binding</keyword>
<dbReference type="Pfam" id="PF00989">
    <property type="entry name" value="PAS"/>
    <property type="match status" value="1"/>
</dbReference>
<evidence type="ECO:0000256" key="8">
    <source>
        <dbReference type="ARBA" id="ARBA00023012"/>
    </source>
</evidence>
<proteinExistence type="predicted"/>
<feature type="domain" description="PAS" evidence="10">
    <location>
        <begin position="30"/>
        <end position="79"/>
    </location>
</feature>
<sequence length="728" mass="82735">MTMNPFYNQSELYEYAFFQSLSGKALLTLEGNFVEVNPSFCRMIGYTREELLQMSFRDITFPADLDLSSTVSQRIAEGTFATHQTVKRYIHKEGRLIWALIELSLLSDSDGKPLFIVSQAIDITEKKETEKQLQESEQKHRSLFENHPDLIFIVSLQGKLLSMNSSVADVLGWSEEELFQQQQFWGKESFAPGNYATYTLHFGWALQGDCQDFEVQAYHKDGSLQFLRIILIPMIIDGRMEGVYGIVKNITRFKENTQKLRKTEELYRLISENARDLIVFMSPDGTLRYISPSVKQLLGYTPEDVVGKPVTHFWHPDDVTYMRESNFLNKSEPSSLICRIQHQHGHYVWVETLITLLRNEEGELQKIIGVGRDITDRRNAEQDIMQREEIYRRLVEDSPDAIAISVNRQWTYVNNTLVKLLGGTSKEELIQIPSYSFVHPDYHDMNKSRITQVEEGHTADLAEQVLLKLNGEAFIAETFSIPTIYQGEKAVHTIIRDVSHRKKEQEHLVNSEKLSIAGQLAAGIAHEIRNPLTTIKGFIKLMKTSKKPEYIDIIAEEVERMEGIVTELLLLSKPKKEKFEKKNIVSALQQVVTLLKSQAHLKNIEIEASYAAEHIHIECDENQLKQAFINFLKNAIEAMPGGGVIQIHLTFADQVLKISFKDQGIGMPEDMLQKLGEPFVTTKESGTGLGFMVSKSIIVSHGGTLHVKSALGQGTTVEIEFPFAGEAS</sequence>
<dbReference type="InterPro" id="IPR036890">
    <property type="entry name" value="HATPase_C_sf"/>
</dbReference>
<dbReference type="InterPro" id="IPR003661">
    <property type="entry name" value="HisK_dim/P_dom"/>
</dbReference>
<dbReference type="EC" id="2.7.13.3" evidence="2"/>
<evidence type="ECO:0000256" key="6">
    <source>
        <dbReference type="ARBA" id="ARBA00022777"/>
    </source>
</evidence>
<evidence type="ECO:0000256" key="2">
    <source>
        <dbReference type="ARBA" id="ARBA00012438"/>
    </source>
</evidence>
<organism evidence="12 13">
    <name type="scientific">Paenibacillus hexagrammi</name>
    <dbReference type="NCBI Taxonomy" id="2908839"/>
    <lineage>
        <taxon>Bacteria</taxon>
        <taxon>Bacillati</taxon>
        <taxon>Bacillota</taxon>
        <taxon>Bacilli</taxon>
        <taxon>Bacillales</taxon>
        <taxon>Paenibacillaceae</taxon>
        <taxon>Paenibacillus</taxon>
    </lineage>
</organism>
<keyword evidence="13" id="KW-1185">Reference proteome</keyword>
<evidence type="ECO:0000256" key="5">
    <source>
        <dbReference type="ARBA" id="ARBA00022741"/>
    </source>
</evidence>
<dbReference type="PROSITE" id="PS50113">
    <property type="entry name" value="PAC"/>
    <property type="match status" value="3"/>
</dbReference>
<dbReference type="SMART" id="SM00388">
    <property type="entry name" value="HisKA"/>
    <property type="match status" value="1"/>
</dbReference>
<keyword evidence="6" id="KW-0418">Kinase</keyword>
<dbReference type="PANTHER" id="PTHR43304">
    <property type="entry name" value="PHYTOCHROME-LIKE PROTEIN CPH1"/>
    <property type="match status" value="1"/>
</dbReference>
<accession>A0ABY3SK99</accession>
<dbReference type="InterPro" id="IPR013767">
    <property type="entry name" value="PAS_fold"/>
</dbReference>
<feature type="domain" description="PAC" evidence="11">
    <location>
        <begin position="211"/>
        <end position="262"/>
    </location>
</feature>
<dbReference type="NCBIfam" id="TIGR00229">
    <property type="entry name" value="sensory_box"/>
    <property type="match status" value="4"/>
</dbReference>
<dbReference type="EMBL" id="CP090978">
    <property type="protein sequence ID" value="UJF33580.1"/>
    <property type="molecule type" value="Genomic_DNA"/>
</dbReference>
<dbReference type="PRINTS" id="PR00344">
    <property type="entry name" value="BCTRLSENSOR"/>
</dbReference>
<dbReference type="PANTHER" id="PTHR43304:SF1">
    <property type="entry name" value="PAC DOMAIN-CONTAINING PROTEIN"/>
    <property type="match status" value="1"/>
</dbReference>
<evidence type="ECO:0000256" key="4">
    <source>
        <dbReference type="ARBA" id="ARBA00022679"/>
    </source>
</evidence>
<reference evidence="12 13" key="1">
    <citation type="journal article" date="2024" name="Int. J. Syst. Evol. Microbiol.">
        <title>Paenibacillus hexagrammi sp. nov., a novel bacterium isolated from the gut content of Hexagrammos agrammus.</title>
        <authorList>
            <person name="Jung H.K."/>
            <person name="Kim D.G."/>
            <person name="Zin H."/>
            <person name="Park J."/>
            <person name="Jung H."/>
            <person name="Kim Y.O."/>
            <person name="Kong H.J."/>
            <person name="Kim J.W."/>
            <person name="Kim Y.S."/>
        </authorList>
    </citation>
    <scope>NUCLEOTIDE SEQUENCE [LARGE SCALE GENOMIC DNA]</scope>
    <source>
        <strain evidence="12 13">YPD9-1</strain>
    </source>
</reference>
<keyword evidence="4" id="KW-0808">Transferase</keyword>
<evidence type="ECO:0000313" key="13">
    <source>
        <dbReference type="Proteomes" id="UP001649230"/>
    </source>
</evidence>
<dbReference type="Pfam" id="PF08447">
    <property type="entry name" value="PAS_3"/>
    <property type="match status" value="1"/>
</dbReference>
<dbReference type="Proteomes" id="UP001649230">
    <property type="component" value="Chromosome"/>
</dbReference>
<evidence type="ECO:0000256" key="7">
    <source>
        <dbReference type="ARBA" id="ARBA00022840"/>
    </source>
</evidence>
<dbReference type="PROSITE" id="PS50109">
    <property type="entry name" value="HIS_KIN"/>
    <property type="match status" value="1"/>
</dbReference>
<feature type="domain" description="PAS" evidence="10">
    <location>
        <begin position="387"/>
        <end position="457"/>
    </location>
</feature>
<feature type="domain" description="Histidine kinase" evidence="9">
    <location>
        <begin position="523"/>
        <end position="725"/>
    </location>
</feature>
<dbReference type="RefSeq" id="WP_235119952.1">
    <property type="nucleotide sequence ID" value="NZ_CP090978.1"/>
</dbReference>
<evidence type="ECO:0000256" key="1">
    <source>
        <dbReference type="ARBA" id="ARBA00000085"/>
    </source>
</evidence>
<dbReference type="PROSITE" id="PS50112">
    <property type="entry name" value="PAS"/>
    <property type="match status" value="4"/>
</dbReference>
<dbReference type="InterPro" id="IPR001610">
    <property type="entry name" value="PAC"/>
</dbReference>
<keyword evidence="3" id="KW-0597">Phosphoprotein</keyword>
<evidence type="ECO:0000259" key="11">
    <source>
        <dbReference type="PROSITE" id="PS50113"/>
    </source>
</evidence>
<evidence type="ECO:0000256" key="3">
    <source>
        <dbReference type="ARBA" id="ARBA00022553"/>
    </source>
</evidence>
<evidence type="ECO:0000259" key="9">
    <source>
        <dbReference type="PROSITE" id="PS50109"/>
    </source>
</evidence>
<dbReference type="InterPro" id="IPR000700">
    <property type="entry name" value="PAS-assoc_C"/>
</dbReference>
<feature type="domain" description="PAS" evidence="10">
    <location>
        <begin position="263"/>
        <end position="335"/>
    </location>
</feature>
<dbReference type="SMART" id="SM00086">
    <property type="entry name" value="PAC"/>
    <property type="match status" value="3"/>
</dbReference>
<dbReference type="CDD" id="cd00075">
    <property type="entry name" value="HATPase"/>
    <property type="match status" value="1"/>
</dbReference>
<dbReference type="InterPro" id="IPR035965">
    <property type="entry name" value="PAS-like_dom_sf"/>
</dbReference>
<dbReference type="Pfam" id="PF00512">
    <property type="entry name" value="HisKA"/>
    <property type="match status" value="1"/>
</dbReference>
<dbReference type="InterPro" id="IPR000014">
    <property type="entry name" value="PAS"/>
</dbReference>
<dbReference type="Gene3D" id="3.30.565.10">
    <property type="entry name" value="Histidine kinase-like ATPase, C-terminal domain"/>
    <property type="match status" value="1"/>
</dbReference>
<dbReference type="Gene3D" id="1.10.287.130">
    <property type="match status" value="1"/>
</dbReference>
<dbReference type="InterPro" id="IPR004358">
    <property type="entry name" value="Sig_transdc_His_kin-like_C"/>
</dbReference>
<gene>
    <name evidence="12" type="ORF">L0M14_29495</name>
</gene>
<keyword evidence="7" id="KW-0067">ATP-binding</keyword>
<dbReference type="SUPFAM" id="SSF55874">
    <property type="entry name" value="ATPase domain of HSP90 chaperone/DNA topoisomerase II/histidine kinase"/>
    <property type="match status" value="1"/>
</dbReference>
<evidence type="ECO:0000313" key="12">
    <source>
        <dbReference type="EMBL" id="UJF33580.1"/>
    </source>
</evidence>
<dbReference type="Pfam" id="PF13426">
    <property type="entry name" value="PAS_9"/>
    <property type="match status" value="1"/>
</dbReference>
<dbReference type="InterPro" id="IPR013655">
    <property type="entry name" value="PAS_fold_3"/>
</dbReference>
<dbReference type="InterPro" id="IPR005467">
    <property type="entry name" value="His_kinase_dom"/>
</dbReference>
<dbReference type="SMART" id="SM00387">
    <property type="entry name" value="HATPase_c"/>
    <property type="match status" value="1"/>
</dbReference>
<dbReference type="Pfam" id="PF08448">
    <property type="entry name" value="PAS_4"/>
    <property type="match status" value="1"/>
</dbReference>
<feature type="domain" description="PAC" evidence="11">
    <location>
        <begin position="334"/>
        <end position="386"/>
    </location>
</feature>
<dbReference type="Gene3D" id="3.30.450.20">
    <property type="entry name" value="PAS domain"/>
    <property type="match status" value="4"/>
</dbReference>
<feature type="domain" description="PAS" evidence="10">
    <location>
        <begin position="136"/>
        <end position="178"/>
    </location>
</feature>
<dbReference type="InterPro" id="IPR013656">
    <property type="entry name" value="PAS_4"/>
</dbReference>
<comment type="catalytic activity">
    <reaction evidence="1">
        <text>ATP + protein L-histidine = ADP + protein N-phospho-L-histidine.</text>
        <dbReference type="EC" id="2.7.13.3"/>
    </reaction>
</comment>
<dbReference type="SUPFAM" id="SSF55785">
    <property type="entry name" value="PYP-like sensor domain (PAS domain)"/>
    <property type="match status" value="4"/>
</dbReference>
<dbReference type="InterPro" id="IPR052162">
    <property type="entry name" value="Sensor_kinase/Photoreceptor"/>
</dbReference>
<keyword evidence="8" id="KW-0902">Two-component regulatory system</keyword>
<dbReference type="CDD" id="cd00130">
    <property type="entry name" value="PAS"/>
    <property type="match status" value="4"/>
</dbReference>
<dbReference type="SMART" id="SM00091">
    <property type="entry name" value="PAS"/>
    <property type="match status" value="4"/>
</dbReference>
<dbReference type="CDD" id="cd00082">
    <property type="entry name" value="HisKA"/>
    <property type="match status" value="1"/>
</dbReference>
<name>A0ABY3SK99_9BACL</name>
<dbReference type="Pfam" id="PF02518">
    <property type="entry name" value="HATPase_c"/>
    <property type="match status" value="1"/>
</dbReference>
<feature type="domain" description="PAC" evidence="11">
    <location>
        <begin position="83"/>
        <end position="135"/>
    </location>
</feature>
<dbReference type="SUPFAM" id="SSF47384">
    <property type="entry name" value="Homodimeric domain of signal transducing histidine kinase"/>
    <property type="match status" value="1"/>
</dbReference>
<evidence type="ECO:0000259" key="10">
    <source>
        <dbReference type="PROSITE" id="PS50112"/>
    </source>
</evidence>